<name>A0A392R080_9FABA</name>
<dbReference type="GO" id="GO:0016301">
    <property type="term" value="F:kinase activity"/>
    <property type="evidence" value="ECO:0007669"/>
    <property type="project" value="UniProtKB-KW"/>
</dbReference>
<keyword evidence="1" id="KW-0808">Transferase</keyword>
<proteinExistence type="predicted"/>
<sequence>GVPLSVKYRRLFDLSLHKLSTVAAMRDLGWEAGGAAWSWHCQLWAWEDEML</sequence>
<comment type="caution">
    <text evidence="1">The sequence shown here is derived from an EMBL/GenBank/DDBJ whole genome shotgun (WGS) entry which is preliminary data.</text>
</comment>
<accession>A0A392R080</accession>
<dbReference type="AlphaFoldDB" id="A0A392R080"/>
<keyword evidence="1" id="KW-0418">Kinase</keyword>
<organism evidence="1 2">
    <name type="scientific">Trifolium medium</name>
    <dbReference type="NCBI Taxonomy" id="97028"/>
    <lineage>
        <taxon>Eukaryota</taxon>
        <taxon>Viridiplantae</taxon>
        <taxon>Streptophyta</taxon>
        <taxon>Embryophyta</taxon>
        <taxon>Tracheophyta</taxon>
        <taxon>Spermatophyta</taxon>
        <taxon>Magnoliopsida</taxon>
        <taxon>eudicotyledons</taxon>
        <taxon>Gunneridae</taxon>
        <taxon>Pentapetalae</taxon>
        <taxon>rosids</taxon>
        <taxon>fabids</taxon>
        <taxon>Fabales</taxon>
        <taxon>Fabaceae</taxon>
        <taxon>Papilionoideae</taxon>
        <taxon>50 kb inversion clade</taxon>
        <taxon>NPAAA clade</taxon>
        <taxon>Hologalegina</taxon>
        <taxon>IRL clade</taxon>
        <taxon>Trifolieae</taxon>
        <taxon>Trifolium</taxon>
    </lineage>
</organism>
<evidence type="ECO:0000313" key="2">
    <source>
        <dbReference type="Proteomes" id="UP000265520"/>
    </source>
</evidence>
<feature type="non-terminal residue" evidence="1">
    <location>
        <position position="1"/>
    </location>
</feature>
<keyword evidence="2" id="KW-1185">Reference proteome</keyword>
<dbReference type="Proteomes" id="UP000265520">
    <property type="component" value="Unassembled WGS sequence"/>
</dbReference>
<protein>
    <submittedName>
        <fullName evidence="1">Receptor-like protein kinase ANXUR2</fullName>
    </submittedName>
</protein>
<evidence type="ECO:0000313" key="1">
    <source>
        <dbReference type="EMBL" id="MCI29657.1"/>
    </source>
</evidence>
<dbReference type="EMBL" id="LXQA010174042">
    <property type="protein sequence ID" value="MCI29657.1"/>
    <property type="molecule type" value="Genomic_DNA"/>
</dbReference>
<keyword evidence="1" id="KW-0675">Receptor</keyword>
<reference evidence="1 2" key="1">
    <citation type="journal article" date="2018" name="Front. Plant Sci.">
        <title>Red Clover (Trifolium pratense) and Zigzag Clover (T. medium) - A Picture of Genomic Similarities and Differences.</title>
        <authorList>
            <person name="Dluhosova J."/>
            <person name="Istvanek J."/>
            <person name="Nedelnik J."/>
            <person name="Repkova J."/>
        </authorList>
    </citation>
    <scope>NUCLEOTIDE SEQUENCE [LARGE SCALE GENOMIC DNA]</scope>
    <source>
        <strain evidence="2">cv. 10/8</strain>
        <tissue evidence="1">Leaf</tissue>
    </source>
</reference>